<feature type="domain" description="Activator of Hsp90 ATPase homologue 1/2-like C-terminal" evidence="3">
    <location>
        <begin position="25"/>
        <end position="165"/>
    </location>
</feature>
<name>A0ABY5DDZ8_9ACTN</name>
<organism evidence="4 5">
    <name type="scientific">Nocardiopsis exhalans</name>
    <dbReference type="NCBI Taxonomy" id="163604"/>
    <lineage>
        <taxon>Bacteria</taxon>
        <taxon>Bacillati</taxon>
        <taxon>Actinomycetota</taxon>
        <taxon>Actinomycetes</taxon>
        <taxon>Streptosporangiales</taxon>
        <taxon>Nocardiopsidaceae</taxon>
        <taxon>Nocardiopsis</taxon>
    </lineage>
</organism>
<dbReference type="SUPFAM" id="SSF55961">
    <property type="entry name" value="Bet v1-like"/>
    <property type="match status" value="1"/>
</dbReference>
<evidence type="ECO:0000313" key="5">
    <source>
        <dbReference type="Proteomes" id="UP001055940"/>
    </source>
</evidence>
<dbReference type="CDD" id="cd08895">
    <property type="entry name" value="SRPBCC_CalC_Aha1-like_2"/>
    <property type="match status" value="1"/>
</dbReference>
<protein>
    <submittedName>
        <fullName evidence="4">SRPBCC family protein</fullName>
    </submittedName>
</protein>
<evidence type="ECO:0000313" key="4">
    <source>
        <dbReference type="EMBL" id="USY22564.1"/>
    </source>
</evidence>
<evidence type="ECO:0000256" key="2">
    <source>
        <dbReference type="SAM" id="MobiDB-lite"/>
    </source>
</evidence>
<accession>A0ABY5DDZ8</accession>
<evidence type="ECO:0000256" key="1">
    <source>
        <dbReference type="ARBA" id="ARBA00006817"/>
    </source>
</evidence>
<feature type="region of interest" description="Disordered" evidence="2">
    <location>
        <begin position="1"/>
        <end position="20"/>
    </location>
</feature>
<reference evidence="4" key="1">
    <citation type="submission" date="2022-06" db="EMBL/GenBank/DDBJ databases">
        <authorList>
            <person name="Ping M."/>
        </authorList>
    </citation>
    <scope>NUCLEOTIDE SEQUENCE</scope>
    <source>
        <strain evidence="4">JCM11759T</strain>
    </source>
</reference>
<dbReference type="Proteomes" id="UP001055940">
    <property type="component" value="Chromosome"/>
</dbReference>
<dbReference type="InterPro" id="IPR013538">
    <property type="entry name" value="ASHA1/2-like_C"/>
</dbReference>
<dbReference type="Pfam" id="PF08327">
    <property type="entry name" value="AHSA1"/>
    <property type="match status" value="1"/>
</dbReference>
<keyword evidence="5" id="KW-1185">Reference proteome</keyword>
<dbReference type="InterPro" id="IPR023393">
    <property type="entry name" value="START-like_dom_sf"/>
</dbReference>
<dbReference type="RefSeq" id="WP_254421336.1">
    <property type="nucleotide sequence ID" value="NZ_BAAAJB010000094.1"/>
</dbReference>
<proteinExistence type="inferred from homology"/>
<dbReference type="EMBL" id="CP099837">
    <property type="protein sequence ID" value="USY22564.1"/>
    <property type="molecule type" value="Genomic_DNA"/>
</dbReference>
<comment type="similarity">
    <text evidence="1">Belongs to the AHA1 family.</text>
</comment>
<sequence>MERERHGSEQGAGNARVDRAERVVAAPPAAVYRAMTDPGALEAWLPPEGMTGRIERFDPWPGGGFRMVLTYLDPGTGQGKTTESTDVTEVGFVELLPDERIVQRVDFASEDPDFSGTMTMTWRLAPVDGGTRVSVEATGVPQGITPGDHAAGLGSSLANLAAHVEP</sequence>
<evidence type="ECO:0000259" key="3">
    <source>
        <dbReference type="Pfam" id="PF08327"/>
    </source>
</evidence>
<gene>
    <name evidence="4" type="ORF">NE857_13680</name>
</gene>
<dbReference type="Gene3D" id="3.30.530.20">
    <property type="match status" value="1"/>
</dbReference>